<protein>
    <submittedName>
        <fullName evidence="2">Uncharacterized protein</fullName>
    </submittedName>
</protein>
<feature type="compositionally biased region" description="Low complexity" evidence="1">
    <location>
        <begin position="32"/>
        <end position="41"/>
    </location>
</feature>
<feature type="region of interest" description="Disordered" evidence="1">
    <location>
        <begin position="222"/>
        <end position="260"/>
    </location>
</feature>
<reference evidence="2" key="2">
    <citation type="submission" date="2021-04" db="EMBL/GenBank/DDBJ databases">
        <authorList>
            <person name="Podell S."/>
        </authorList>
    </citation>
    <scope>NUCLEOTIDE SEQUENCE</scope>
    <source>
        <strain evidence="2">Hildebrandi</strain>
    </source>
</reference>
<evidence type="ECO:0000313" key="3">
    <source>
        <dbReference type="Proteomes" id="UP000693970"/>
    </source>
</evidence>
<feature type="compositionally biased region" description="Pro residues" evidence="1">
    <location>
        <begin position="81"/>
        <end position="94"/>
    </location>
</feature>
<gene>
    <name evidence="2" type="ORF">IV203_029471</name>
</gene>
<accession>A0A9K3LTH9</accession>
<dbReference type="AlphaFoldDB" id="A0A9K3LTH9"/>
<sequence>MGWHIGMTEEEMREFAGMSCPISNAKENQTHNNMNNNNDDNNSSRTMSDKQQDDEQAPIRTPEKPKRREKSAATNTTTACPLPPSSLPPPPPPDAQYIYHLCQKTKWDEAVRNNLPYFPPTYMKDGKFTRASIYKEDIVTVANQYYKDTPGKWIALELDCKLLYSLGIPILAQEAPESTLEAPVKCLQVFGGISTSIPLVHRIYPLFRKNATGEFLKLMEPESPLTAMPTTTGTVGNTKPGPSPEQPQKRKSLFGRLKRG</sequence>
<dbReference type="OrthoDB" id="48303at2759"/>
<keyword evidence="3" id="KW-1185">Reference proteome</keyword>
<proteinExistence type="predicted"/>
<feature type="compositionally biased region" description="Polar residues" evidence="1">
    <location>
        <begin position="21"/>
        <end position="31"/>
    </location>
</feature>
<dbReference type="Proteomes" id="UP000693970">
    <property type="component" value="Unassembled WGS sequence"/>
</dbReference>
<evidence type="ECO:0000313" key="2">
    <source>
        <dbReference type="EMBL" id="KAG7366801.1"/>
    </source>
</evidence>
<feature type="compositionally biased region" description="Polar residues" evidence="1">
    <location>
        <begin position="228"/>
        <end position="237"/>
    </location>
</feature>
<evidence type="ECO:0000256" key="1">
    <source>
        <dbReference type="SAM" id="MobiDB-lite"/>
    </source>
</evidence>
<dbReference type="EMBL" id="JAGRRH010000007">
    <property type="protein sequence ID" value="KAG7366801.1"/>
    <property type="molecule type" value="Genomic_DNA"/>
</dbReference>
<feature type="compositionally biased region" description="Basic residues" evidence="1">
    <location>
        <begin position="249"/>
        <end position="260"/>
    </location>
</feature>
<feature type="region of interest" description="Disordered" evidence="1">
    <location>
        <begin position="19"/>
        <end position="94"/>
    </location>
</feature>
<organism evidence="2 3">
    <name type="scientific">Nitzschia inconspicua</name>
    <dbReference type="NCBI Taxonomy" id="303405"/>
    <lineage>
        <taxon>Eukaryota</taxon>
        <taxon>Sar</taxon>
        <taxon>Stramenopiles</taxon>
        <taxon>Ochrophyta</taxon>
        <taxon>Bacillariophyta</taxon>
        <taxon>Bacillariophyceae</taxon>
        <taxon>Bacillariophycidae</taxon>
        <taxon>Bacillariales</taxon>
        <taxon>Bacillariaceae</taxon>
        <taxon>Nitzschia</taxon>
    </lineage>
</organism>
<reference evidence="2" key="1">
    <citation type="journal article" date="2021" name="Sci. Rep.">
        <title>Diploid genomic architecture of Nitzschia inconspicua, an elite biomass production diatom.</title>
        <authorList>
            <person name="Oliver A."/>
            <person name="Podell S."/>
            <person name="Pinowska A."/>
            <person name="Traller J.C."/>
            <person name="Smith S.R."/>
            <person name="McClure R."/>
            <person name="Beliaev A."/>
            <person name="Bohutskyi P."/>
            <person name="Hill E.A."/>
            <person name="Rabines A."/>
            <person name="Zheng H."/>
            <person name="Allen L.Z."/>
            <person name="Kuo A."/>
            <person name="Grigoriev I.V."/>
            <person name="Allen A.E."/>
            <person name="Hazlebeck D."/>
            <person name="Allen E.E."/>
        </authorList>
    </citation>
    <scope>NUCLEOTIDE SEQUENCE</scope>
    <source>
        <strain evidence="2">Hildebrandi</strain>
    </source>
</reference>
<name>A0A9K3LTH9_9STRA</name>
<comment type="caution">
    <text evidence="2">The sequence shown here is derived from an EMBL/GenBank/DDBJ whole genome shotgun (WGS) entry which is preliminary data.</text>
</comment>